<evidence type="ECO:0000313" key="2">
    <source>
        <dbReference type="EMBL" id="KAI9181230.1"/>
    </source>
</evidence>
<proteinExistence type="predicted"/>
<feature type="region of interest" description="Disordered" evidence="1">
    <location>
        <begin position="196"/>
        <end position="225"/>
    </location>
</feature>
<organism evidence="2 3">
    <name type="scientific">Acer negundo</name>
    <name type="common">Box elder</name>
    <dbReference type="NCBI Taxonomy" id="4023"/>
    <lineage>
        <taxon>Eukaryota</taxon>
        <taxon>Viridiplantae</taxon>
        <taxon>Streptophyta</taxon>
        <taxon>Embryophyta</taxon>
        <taxon>Tracheophyta</taxon>
        <taxon>Spermatophyta</taxon>
        <taxon>Magnoliopsida</taxon>
        <taxon>eudicotyledons</taxon>
        <taxon>Gunneridae</taxon>
        <taxon>Pentapetalae</taxon>
        <taxon>rosids</taxon>
        <taxon>malvids</taxon>
        <taxon>Sapindales</taxon>
        <taxon>Sapindaceae</taxon>
        <taxon>Hippocastanoideae</taxon>
        <taxon>Acereae</taxon>
        <taxon>Acer</taxon>
    </lineage>
</organism>
<evidence type="ECO:0000256" key="1">
    <source>
        <dbReference type="SAM" id="MobiDB-lite"/>
    </source>
</evidence>
<dbReference type="EMBL" id="JAJSOW010000101">
    <property type="protein sequence ID" value="KAI9181230.1"/>
    <property type="molecule type" value="Genomic_DNA"/>
</dbReference>
<dbReference type="Proteomes" id="UP001064489">
    <property type="component" value="Chromosome 4"/>
</dbReference>
<feature type="compositionally biased region" description="Basic and acidic residues" evidence="1">
    <location>
        <begin position="153"/>
        <end position="172"/>
    </location>
</feature>
<protein>
    <submittedName>
        <fullName evidence="2">Uncharacterized protein</fullName>
    </submittedName>
</protein>
<reference evidence="2" key="1">
    <citation type="journal article" date="2022" name="Plant J.">
        <title>Strategies of tolerance reflected in two North American maple genomes.</title>
        <authorList>
            <person name="McEvoy S.L."/>
            <person name="Sezen U.U."/>
            <person name="Trouern-Trend A."/>
            <person name="McMahon S.M."/>
            <person name="Schaberg P.G."/>
            <person name="Yang J."/>
            <person name="Wegrzyn J.L."/>
            <person name="Swenson N.G."/>
        </authorList>
    </citation>
    <scope>NUCLEOTIDE SEQUENCE</scope>
    <source>
        <strain evidence="2">91603</strain>
    </source>
</reference>
<name>A0AAD5IYW8_ACENE</name>
<evidence type="ECO:0000313" key="3">
    <source>
        <dbReference type="Proteomes" id="UP001064489"/>
    </source>
</evidence>
<gene>
    <name evidence="2" type="ORF">LWI28_012734</name>
</gene>
<sequence length="246" mass="27007">MRLRSRSRHFCMGSRSPRLKLVIGVDSISRKTNNNNNMNGSTSDAKSRVSSPISNSPSTPTQPSTNLPTNSSSSNAPMSATERDWRRWLCVWMILAGEVSRFDEAGLGGGGGAGFAGDGFESVVGLSGRGKNQEEVINLEELQVFFSRDSDFSSIRETESDTTNRPDKDNRTIENYTTNQSDDHQRLQIDELTTPNAENNSLHDSTMSLNNTIQPLGQSSPDTPLEVLTNPYSTIVDDVIFRISIA</sequence>
<feature type="compositionally biased region" description="Low complexity" evidence="1">
    <location>
        <begin position="50"/>
        <end position="75"/>
    </location>
</feature>
<feature type="region of interest" description="Disordered" evidence="1">
    <location>
        <begin position="30"/>
        <end position="79"/>
    </location>
</feature>
<reference evidence="2" key="2">
    <citation type="submission" date="2023-02" db="EMBL/GenBank/DDBJ databases">
        <authorList>
            <person name="Swenson N.G."/>
            <person name="Wegrzyn J.L."/>
            <person name="Mcevoy S.L."/>
        </authorList>
    </citation>
    <scope>NUCLEOTIDE SEQUENCE</scope>
    <source>
        <strain evidence="2">91603</strain>
        <tissue evidence="2">Leaf</tissue>
    </source>
</reference>
<feature type="compositionally biased region" description="Polar residues" evidence="1">
    <location>
        <begin position="196"/>
        <end position="222"/>
    </location>
</feature>
<dbReference type="AlphaFoldDB" id="A0AAD5IYW8"/>
<feature type="region of interest" description="Disordered" evidence="1">
    <location>
        <begin position="153"/>
        <end position="182"/>
    </location>
</feature>
<keyword evidence="3" id="KW-1185">Reference proteome</keyword>
<comment type="caution">
    <text evidence="2">The sequence shown here is derived from an EMBL/GenBank/DDBJ whole genome shotgun (WGS) entry which is preliminary data.</text>
</comment>
<accession>A0AAD5IYW8</accession>